<dbReference type="AlphaFoldDB" id="A0A0E3LHM8"/>
<evidence type="ECO:0000313" key="6">
    <source>
        <dbReference type="Proteomes" id="UP000033096"/>
    </source>
</evidence>
<evidence type="ECO:0000256" key="3">
    <source>
        <dbReference type="ARBA" id="ARBA00022801"/>
    </source>
</evidence>
<dbReference type="GO" id="GO:0046872">
    <property type="term" value="F:metal ion binding"/>
    <property type="evidence" value="ECO:0007669"/>
    <property type="project" value="UniProtKB-KW"/>
</dbReference>
<evidence type="ECO:0000259" key="4">
    <source>
        <dbReference type="Pfam" id="PF17146"/>
    </source>
</evidence>
<keyword evidence="3" id="KW-0378">Hydrolase</keyword>
<dbReference type="InterPro" id="IPR039907">
    <property type="entry name" value="NOB1"/>
</dbReference>
<dbReference type="CDD" id="cd09876">
    <property type="entry name" value="PIN_Nob1-like"/>
    <property type="match status" value="1"/>
</dbReference>
<dbReference type="Proteomes" id="UP000033096">
    <property type="component" value="Chromosome"/>
</dbReference>
<dbReference type="PANTHER" id="PTHR12814:SF2">
    <property type="entry name" value="RNA-BINDING PROTEIN NOB1"/>
    <property type="match status" value="1"/>
</dbReference>
<dbReference type="SUPFAM" id="SSF88723">
    <property type="entry name" value="PIN domain-like"/>
    <property type="match status" value="1"/>
</dbReference>
<dbReference type="Gene3D" id="2.20.28.10">
    <property type="match status" value="1"/>
</dbReference>
<gene>
    <name evidence="5" type="ORF">MSVAZ_2277</name>
</gene>
<dbReference type="HOGENOM" id="CLU_109674_1_0_2"/>
<dbReference type="PANTHER" id="PTHR12814">
    <property type="entry name" value="RNA-BINDING PROTEIN NOB1"/>
    <property type="match status" value="1"/>
</dbReference>
<evidence type="ECO:0000256" key="1">
    <source>
        <dbReference type="ARBA" id="ARBA00022722"/>
    </source>
</evidence>
<dbReference type="EMBL" id="CP009520">
    <property type="protein sequence ID" value="AKB44546.1"/>
    <property type="molecule type" value="Genomic_DNA"/>
</dbReference>
<name>A0A0E3LHM8_9EURY</name>
<evidence type="ECO:0000256" key="2">
    <source>
        <dbReference type="ARBA" id="ARBA00022723"/>
    </source>
</evidence>
<dbReference type="KEGG" id="mvc:MSVAZ_2277"/>
<keyword evidence="6" id="KW-1185">Reference proteome</keyword>
<keyword evidence="2" id="KW-0479">Metal-binding</keyword>
<dbReference type="STRING" id="1434123.MSVAZ_2277"/>
<keyword evidence="1" id="KW-0540">Nuclease</keyword>
<sequence>MSKTDFVLSMRNFGYTTELPTVEQSTVFLRQNLGCRAATLPRWDPDGNQLYTKREKRRKMTYYIADSAVFIMGNCDLDSSLIITVPSVADELKSKDSELRFDLAKEGGLRVEWPEPEMVKEVRKMAEHTRDSEELSKTDLEILAKALEYRDRGILLTDDYAVQNVAVQLGIQVKPIAQKKIKDIIIWQKQCIGCKKTFDKGDVCPICGSPLKKKRKKSRKEKSYS</sequence>
<dbReference type="GO" id="GO:0030688">
    <property type="term" value="C:preribosome, small subunit precursor"/>
    <property type="evidence" value="ECO:0007669"/>
    <property type="project" value="TreeGrafter"/>
</dbReference>
<feature type="domain" description="Ribonuclease PIN" evidence="4">
    <location>
        <begin position="64"/>
        <end position="148"/>
    </location>
</feature>
<dbReference type="InterPro" id="IPR029060">
    <property type="entry name" value="PIN-like_dom_sf"/>
</dbReference>
<dbReference type="PATRIC" id="fig|1434123.4.peg.2781"/>
<dbReference type="Gene3D" id="3.40.50.1010">
    <property type="entry name" value="5'-nuclease"/>
    <property type="match status" value="1"/>
</dbReference>
<dbReference type="InterPro" id="IPR033411">
    <property type="entry name" value="Ribonuclease_PIN"/>
</dbReference>
<evidence type="ECO:0000313" key="5">
    <source>
        <dbReference type="EMBL" id="AKB44546.1"/>
    </source>
</evidence>
<dbReference type="Pfam" id="PF17146">
    <property type="entry name" value="PIN_6"/>
    <property type="match status" value="1"/>
</dbReference>
<dbReference type="GO" id="GO:0016787">
    <property type="term" value="F:hydrolase activity"/>
    <property type="evidence" value="ECO:0007669"/>
    <property type="project" value="UniProtKB-KW"/>
</dbReference>
<reference evidence="5 6" key="1">
    <citation type="submission" date="2014-07" db="EMBL/GenBank/DDBJ databases">
        <title>Methanogenic archaea and the global carbon cycle.</title>
        <authorList>
            <person name="Henriksen J.R."/>
            <person name="Luke J."/>
            <person name="Reinhart S."/>
            <person name="Benedict M.N."/>
            <person name="Youngblut N.D."/>
            <person name="Metcalf M.E."/>
            <person name="Whitaker R.J."/>
            <person name="Metcalf W.W."/>
        </authorList>
    </citation>
    <scope>NUCLEOTIDE SEQUENCE [LARGE SCALE GENOMIC DNA]</scope>
    <source>
        <strain evidence="5 6">Z-761</strain>
    </source>
</reference>
<protein>
    <submittedName>
        <fullName evidence="5">Endoribonuclease Nob1</fullName>
    </submittedName>
</protein>
<organism evidence="5 6">
    <name type="scientific">Methanosarcina vacuolata Z-761</name>
    <dbReference type="NCBI Taxonomy" id="1434123"/>
    <lineage>
        <taxon>Archaea</taxon>
        <taxon>Methanobacteriati</taxon>
        <taxon>Methanobacteriota</taxon>
        <taxon>Stenosarchaea group</taxon>
        <taxon>Methanomicrobia</taxon>
        <taxon>Methanosarcinales</taxon>
        <taxon>Methanosarcinaceae</taxon>
        <taxon>Methanosarcina</taxon>
    </lineage>
</organism>
<accession>A0A0E3LHM8</accession>
<dbReference type="GO" id="GO:0030490">
    <property type="term" value="P:maturation of SSU-rRNA"/>
    <property type="evidence" value="ECO:0007669"/>
    <property type="project" value="TreeGrafter"/>
</dbReference>
<dbReference type="GO" id="GO:0004521">
    <property type="term" value="F:RNA endonuclease activity"/>
    <property type="evidence" value="ECO:0007669"/>
    <property type="project" value="TreeGrafter"/>
</dbReference>
<proteinExistence type="predicted"/>